<proteinExistence type="predicted"/>
<name>A0ACB9M5K2_9MYRT</name>
<evidence type="ECO:0000313" key="2">
    <source>
        <dbReference type="Proteomes" id="UP001057402"/>
    </source>
</evidence>
<protein>
    <submittedName>
        <fullName evidence="1">Uncharacterized protein</fullName>
    </submittedName>
</protein>
<dbReference type="EMBL" id="CM042889">
    <property type="protein sequence ID" value="KAI4319420.1"/>
    <property type="molecule type" value="Genomic_DNA"/>
</dbReference>
<organism evidence="1 2">
    <name type="scientific">Melastoma candidum</name>
    <dbReference type="NCBI Taxonomy" id="119954"/>
    <lineage>
        <taxon>Eukaryota</taxon>
        <taxon>Viridiplantae</taxon>
        <taxon>Streptophyta</taxon>
        <taxon>Embryophyta</taxon>
        <taxon>Tracheophyta</taxon>
        <taxon>Spermatophyta</taxon>
        <taxon>Magnoliopsida</taxon>
        <taxon>eudicotyledons</taxon>
        <taxon>Gunneridae</taxon>
        <taxon>Pentapetalae</taxon>
        <taxon>rosids</taxon>
        <taxon>malvids</taxon>
        <taxon>Myrtales</taxon>
        <taxon>Melastomataceae</taxon>
        <taxon>Melastomatoideae</taxon>
        <taxon>Melastomateae</taxon>
        <taxon>Melastoma</taxon>
    </lineage>
</organism>
<evidence type="ECO:0000313" key="1">
    <source>
        <dbReference type="EMBL" id="KAI4319420.1"/>
    </source>
</evidence>
<gene>
    <name evidence="1" type="ORF">MLD38_033019</name>
</gene>
<reference evidence="2" key="1">
    <citation type="journal article" date="2023" name="Front. Plant Sci.">
        <title>Chromosomal-level genome assembly of Melastoma candidum provides insights into trichome evolution.</title>
        <authorList>
            <person name="Zhong Y."/>
            <person name="Wu W."/>
            <person name="Sun C."/>
            <person name="Zou P."/>
            <person name="Liu Y."/>
            <person name="Dai S."/>
            <person name="Zhou R."/>
        </authorList>
    </citation>
    <scope>NUCLEOTIDE SEQUENCE [LARGE SCALE GENOMIC DNA]</scope>
</reference>
<accession>A0ACB9M5K2</accession>
<dbReference type="Proteomes" id="UP001057402">
    <property type="component" value="Chromosome 10"/>
</dbReference>
<comment type="caution">
    <text evidence="1">The sequence shown here is derived from an EMBL/GenBank/DDBJ whole genome shotgun (WGS) entry which is preliminary data.</text>
</comment>
<sequence>MAAPDLCPDVVVDILSWLPSKALIRASTACRRWTSLLSQEYFRHLHARKFSPQPAIVVETVYPSEPGRTTFVCVDSEGSEFRFSMEFLEGLSLRASCHGILCFLIGTKFHVCNPFTKRAIPLPDIMDILDNHPQIQALRRELEVGMVYDAPNGTYEVVVVGRCQGQTPHGWQERFVWFAFKSGLATWTVNFSSGITPFPLLGNQPGVFVRRCCHWLEGGRRILTIDVTQGIARLRNAPGHLPKTELKTFYLAELDRRLSVIEATRKIILIWRVKIWVWDMKRPGDWMMIYTQDNQQPAVWRSLLQYNVSFASVN</sequence>
<keyword evidence="2" id="KW-1185">Reference proteome</keyword>